<comment type="catalytic activity">
    <reaction evidence="11">
        <text>a 5,6-dihydrouridine in mRNA + NADP(+) = a uridine in mRNA + NADPH + H(+)</text>
        <dbReference type="Rhea" id="RHEA:69855"/>
        <dbReference type="Rhea" id="RHEA-COMP:14658"/>
        <dbReference type="Rhea" id="RHEA-COMP:17789"/>
        <dbReference type="ChEBI" id="CHEBI:15378"/>
        <dbReference type="ChEBI" id="CHEBI:57783"/>
        <dbReference type="ChEBI" id="CHEBI:58349"/>
        <dbReference type="ChEBI" id="CHEBI:65315"/>
        <dbReference type="ChEBI" id="CHEBI:74443"/>
    </reaction>
    <physiologicalReaction direction="right-to-left" evidence="11">
        <dbReference type="Rhea" id="RHEA:69857"/>
    </physiologicalReaction>
</comment>
<evidence type="ECO:0000256" key="6">
    <source>
        <dbReference type="ARBA" id="ARBA00022694"/>
    </source>
</evidence>
<dbReference type="GO" id="GO:0000049">
    <property type="term" value="F:tRNA binding"/>
    <property type="evidence" value="ECO:0007669"/>
    <property type="project" value="UniProtKB-KW"/>
</dbReference>
<keyword evidence="8" id="KW-0694">RNA-binding</keyword>
<dbReference type="PROSITE" id="PS01136">
    <property type="entry name" value="UPF0034"/>
    <property type="match status" value="1"/>
</dbReference>
<dbReference type="EMBL" id="CAJVPL010000518">
    <property type="protein sequence ID" value="CAG8505644.1"/>
    <property type="molecule type" value="Genomic_DNA"/>
</dbReference>
<dbReference type="NCBIfam" id="NF008774">
    <property type="entry name" value="PRK11815.1"/>
    <property type="match status" value="1"/>
</dbReference>
<keyword evidence="7" id="KW-0521">NADP</keyword>
<accession>A0A9N9F377</accession>
<dbReference type="InterPro" id="IPR035587">
    <property type="entry name" value="DUS-like_FMN-bd"/>
</dbReference>
<comment type="catalytic activity">
    <reaction evidence="10">
        <text>a 5,6-dihydrouridine in mRNA + NAD(+) = a uridine in mRNA + NADH + H(+)</text>
        <dbReference type="Rhea" id="RHEA:69851"/>
        <dbReference type="Rhea" id="RHEA-COMP:14658"/>
        <dbReference type="Rhea" id="RHEA-COMP:17789"/>
        <dbReference type="ChEBI" id="CHEBI:15378"/>
        <dbReference type="ChEBI" id="CHEBI:57540"/>
        <dbReference type="ChEBI" id="CHEBI:57945"/>
        <dbReference type="ChEBI" id="CHEBI:65315"/>
        <dbReference type="ChEBI" id="CHEBI:74443"/>
    </reaction>
    <physiologicalReaction direction="right-to-left" evidence="10">
        <dbReference type="Rhea" id="RHEA:69853"/>
    </physiologicalReaction>
</comment>
<keyword evidence="2" id="KW-0820">tRNA-binding</keyword>
<reference evidence="13" key="1">
    <citation type="submission" date="2021-06" db="EMBL/GenBank/DDBJ databases">
        <authorList>
            <person name="Kallberg Y."/>
            <person name="Tangrot J."/>
            <person name="Rosling A."/>
        </authorList>
    </citation>
    <scope>NUCLEOTIDE SEQUENCE</scope>
    <source>
        <strain evidence="13">MT106</strain>
    </source>
</reference>
<evidence type="ECO:0000313" key="14">
    <source>
        <dbReference type="Proteomes" id="UP000789831"/>
    </source>
</evidence>
<dbReference type="Pfam" id="PF01207">
    <property type="entry name" value="Dus"/>
    <property type="match status" value="1"/>
</dbReference>
<organism evidence="13 14">
    <name type="scientific">Ambispora gerdemannii</name>
    <dbReference type="NCBI Taxonomy" id="144530"/>
    <lineage>
        <taxon>Eukaryota</taxon>
        <taxon>Fungi</taxon>
        <taxon>Fungi incertae sedis</taxon>
        <taxon>Mucoromycota</taxon>
        <taxon>Glomeromycotina</taxon>
        <taxon>Glomeromycetes</taxon>
        <taxon>Archaeosporales</taxon>
        <taxon>Ambisporaceae</taxon>
        <taxon>Ambispora</taxon>
    </lineage>
</organism>
<sequence>MQNTKIDDDHSGNNDYIKKEDICNKLSIFENNQKMSCRLSKSLGVAPMLDVTTQHFLQLCRIISPNFLLYTEMIHCNAIIHHANDLSQLLGPPFPDTVIQLGGSDPEAMSQAAVILARNGWRDININIGCPSSKVQHNNFGAILMKSPDLVARIVTAMAEVNQHDDISPITISVKCRVGVDDIDSYEQLYHFISTVSKTNFVNHFIIHARKCWLKGLSPAQNRTIPKLDYERVYRLANDFPNLLFTINGGIDNIDKVVEQLEKVDGVMIGRKDFYGIPPKPDLEIINEYIDYLSAHLASLTASKLSTLSLSILLKPIFMIFSGSKGKCFRRHLQLNIIKYRKSNSFESNFDNDNINNYTLKLVDDIRSFVKQSISDAELEHENKKNQSQ</sequence>
<evidence type="ECO:0000256" key="2">
    <source>
        <dbReference type="ARBA" id="ARBA00022555"/>
    </source>
</evidence>
<evidence type="ECO:0000256" key="8">
    <source>
        <dbReference type="ARBA" id="ARBA00022884"/>
    </source>
</evidence>
<evidence type="ECO:0000256" key="7">
    <source>
        <dbReference type="ARBA" id="ARBA00022857"/>
    </source>
</evidence>
<evidence type="ECO:0000256" key="1">
    <source>
        <dbReference type="ARBA" id="ARBA00001917"/>
    </source>
</evidence>
<evidence type="ECO:0000256" key="11">
    <source>
        <dbReference type="ARBA" id="ARBA00049447"/>
    </source>
</evidence>
<dbReference type="GO" id="GO:0017150">
    <property type="term" value="F:tRNA dihydrouridine synthase activity"/>
    <property type="evidence" value="ECO:0007669"/>
    <property type="project" value="InterPro"/>
</dbReference>
<evidence type="ECO:0000256" key="5">
    <source>
        <dbReference type="ARBA" id="ARBA00022664"/>
    </source>
</evidence>
<evidence type="ECO:0000313" key="13">
    <source>
        <dbReference type="EMBL" id="CAG8505644.1"/>
    </source>
</evidence>
<evidence type="ECO:0000259" key="12">
    <source>
        <dbReference type="Pfam" id="PF01207"/>
    </source>
</evidence>
<keyword evidence="6" id="KW-0819">tRNA processing</keyword>
<name>A0A9N9F377_9GLOM</name>
<comment type="cofactor">
    <cofactor evidence="1">
        <name>FMN</name>
        <dbReference type="ChEBI" id="CHEBI:58210"/>
    </cofactor>
</comment>
<dbReference type="GO" id="GO:0006397">
    <property type="term" value="P:mRNA processing"/>
    <property type="evidence" value="ECO:0007669"/>
    <property type="project" value="UniProtKB-KW"/>
</dbReference>
<dbReference type="AlphaFoldDB" id="A0A9N9F377"/>
<comment type="caution">
    <text evidence="13">The sequence shown here is derived from an EMBL/GenBank/DDBJ whole genome shotgun (WGS) entry which is preliminary data.</text>
</comment>
<dbReference type="Gene3D" id="3.20.20.70">
    <property type="entry name" value="Aldolase class I"/>
    <property type="match status" value="1"/>
</dbReference>
<dbReference type="PANTHER" id="PTHR42907">
    <property type="entry name" value="FMN-LINKED OXIDOREDUCTASES SUPERFAMILY PROTEIN"/>
    <property type="match status" value="1"/>
</dbReference>
<dbReference type="OrthoDB" id="10262250at2759"/>
<dbReference type="PANTHER" id="PTHR42907:SF1">
    <property type="entry name" value="FMN-LINKED OXIDOREDUCTASES SUPERFAMILY PROTEIN"/>
    <property type="match status" value="1"/>
</dbReference>
<keyword evidence="4" id="KW-0288">FMN</keyword>
<dbReference type="InterPro" id="IPR004653">
    <property type="entry name" value="DusA"/>
</dbReference>
<evidence type="ECO:0000256" key="4">
    <source>
        <dbReference type="ARBA" id="ARBA00022643"/>
    </source>
</evidence>
<dbReference type="SUPFAM" id="SSF51395">
    <property type="entry name" value="FMN-linked oxidoreductases"/>
    <property type="match status" value="1"/>
</dbReference>
<dbReference type="CDD" id="cd02801">
    <property type="entry name" value="DUS_like_FMN"/>
    <property type="match status" value="1"/>
</dbReference>
<protein>
    <submittedName>
        <fullName evidence="13">3884_t:CDS:1</fullName>
    </submittedName>
</protein>
<dbReference type="GO" id="GO:0050660">
    <property type="term" value="F:flavin adenine dinucleotide binding"/>
    <property type="evidence" value="ECO:0007669"/>
    <property type="project" value="InterPro"/>
</dbReference>
<feature type="domain" description="DUS-like FMN-binding" evidence="12">
    <location>
        <begin position="45"/>
        <end position="272"/>
    </location>
</feature>
<keyword evidence="14" id="KW-1185">Reference proteome</keyword>
<dbReference type="InterPro" id="IPR018517">
    <property type="entry name" value="tRNA_hU_synthase_CS"/>
</dbReference>
<evidence type="ECO:0000256" key="3">
    <source>
        <dbReference type="ARBA" id="ARBA00022630"/>
    </source>
</evidence>
<keyword evidence="9" id="KW-0560">Oxidoreductase</keyword>
<evidence type="ECO:0000256" key="9">
    <source>
        <dbReference type="ARBA" id="ARBA00023002"/>
    </source>
</evidence>
<dbReference type="InterPro" id="IPR013785">
    <property type="entry name" value="Aldolase_TIM"/>
</dbReference>
<evidence type="ECO:0000256" key="10">
    <source>
        <dbReference type="ARBA" id="ARBA00048342"/>
    </source>
</evidence>
<keyword evidence="5" id="KW-0507">mRNA processing</keyword>
<proteinExistence type="predicted"/>
<dbReference type="Proteomes" id="UP000789831">
    <property type="component" value="Unassembled WGS sequence"/>
</dbReference>
<keyword evidence="3" id="KW-0285">Flavoprotein</keyword>
<gene>
    <name evidence="13" type="ORF">AGERDE_LOCUS4477</name>
</gene>